<comment type="caution">
    <text evidence="3">The sequence shown here is derived from an EMBL/GenBank/DDBJ whole genome shotgun (WGS) entry which is preliminary data.</text>
</comment>
<evidence type="ECO:0000259" key="2">
    <source>
        <dbReference type="Pfam" id="PF00857"/>
    </source>
</evidence>
<dbReference type="Proteomes" id="UP000575898">
    <property type="component" value="Unassembled WGS sequence"/>
</dbReference>
<evidence type="ECO:0000313" key="3">
    <source>
        <dbReference type="EMBL" id="MBB5018111.1"/>
    </source>
</evidence>
<dbReference type="RefSeq" id="WP_184036906.1">
    <property type="nucleotide sequence ID" value="NZ_JACHHY010000007.1"/>
</dbReference>
<organism evidence="3 4">
    <name type="scientific">Chitinivorax tropicus</name>
    <dbReference type="NCBI Taxonomy" id="714531"/>
    <lineage>
        <taxon>Bacteria</taxon>
        <taxon>Pseudomonadati</taxon>
        <taxon>Pseudomonadota</taxon>
        <taxon>Betaproteobacteria</taxon>
        <taxon>Chitinivorax</taxon>
    </lineage>
</organism>
<evidence type="ECO:0000313" key="4">
    <source>
        <dbReference type="Proteomes" id="UP000575898"/>
    </source>
</evidence>
<keyword evidence="4" id="KW-1185">Reference proteome</keyword>
<dbReference type="Gene3D" id="3.40.50.850">
    <property type="entry name" value="Isochorismatase-like"/>
    <property type="match status" value="1"/>
</dbReference>
<keyword evidence="1" id="KW-0378">Hydrolase</keyword>
<dbReference type="PANTHER" id="PTHR43540:SF6">
    <property type="entry name" value="ISOCHORISMATASE-LIKE DOMAIN-CONTAINING PROTEIN"/>
    <property type="match status" value="1"/>
</dbReference>
<sequence length="192" mass="21111">MSQNTALLVIDVQQSFLHRPYFREAAMHPYQERQLALIAAAEAAGVPIVHIFHSDESEPGGPFSRSSGLVKAMAWLPDNAAVTFEKHVHNAFTDTQLGAWLTGRGIHHLVISGLRTEQCCETTARVASDMGYEVSYVTEATGTFPMTHPVSGREFSVDEIQEKTELVLANRFANIRTVEDMAAAWRQVAVAG</sequence>
<feature type="domain" description="Isochorismatase-like" evidence="2">
    <location>
        <begin position="5"/>
        <end position="146"/>
    </location>
</feature>
<dbReference type="EMBL" id="JACHHY010000007">
    <property type="protein sequence ID" value="MBB5018111.1"/>
    <property type="molecule type" value="Genomic_DNA"/>
</dbReference>
<dbReference type="AlphaFoldDB" id="A0A840MSC0"/>
<proteinExistence type="predicted"/>
<protein>
    <submittedName>
        <fullName evidence="3">Nicotinamidase-related amidase</fullName>
    </submittedName>
</protein>
<dbReference type="SUPFAM" id="SSF52499">
    <property type="entry name" value="Isochorismatase-like hydrolases"/>
    <property type="match status" value="1"/>
</dbReference>
<dbReference type="Pfam" id="PF00857">
    <property type="entry name" value="Isochorismatase"/>
    <property type="match status" value="1"/>
</dbReference>
<dbReference type="PANTHER" id="PTHR43540">
    <property type="entry name" value="PEROXYUREIDOACRYLATE/UREIDOACRYLATE AMIDOHYDROLASE-RELATED"/>
    <property type="match status" value="1"/>
</dbReference>
<dbReference type="GO" id="GO:0016787">
    <property type="term" value="F:hydrolase activity"/>
    <property type="evidence" value="ECO:0007669"/>
    <property type="project" value="UniProtKB-KW"/>
</dbReference>
<gene>
    <name evidence="3" type="ORF">HNQ59_001396</name>
</gene>
<reference evidence="3 4" key="1">
    <citation type="submission" date="2020-08" db="EMBL/GenBank/DDBJ databases">
        <title>Genomic Encyclopedia of Type Strains, Phase IV (KMG-IV): sequencing the most valuable type-strain genomes for metagenomic binning, comparative biology and taxonomic classification.</title>
        <authorList>
            <person name="Goeker M."/>
        </authorList>
    </citation>
    <scope>NUCLEOTIDE SEQUENCE [LARGE SCALE GENOMIC DNA]</scope>
    <source>
        <strain evidence="3 4">DSM 27165</strain>
    </source>
</reference>
<evidence type="ECO:0000256" key="1">
    <source>
        <dbReference type="ARBA" id="ARBA00022801"/>
    </source>
</evidence>
<name>A0A840MSC0_9PROT</name>
<accession>A0A840MSC0</accession>
<dbReference type="InterPro" id="IPR036380">
    <property type="entry name" value="Isochorismatase-like_sf"/>
</dbReference>
<dbReference type="InterPro" id="IPR000868">
    <property type="entry name" value="Isochorismatase-like_dom"/>
</dbReference>
<dbReference type="InterPro" id="IPR050272">
    <property type="entry name" value="Isochorismatase-like_hydrls"/>
</dbReference>